<dbReference type="InterPro" id="IPR003111">
    <property type="entry name" value="Lon_prtase_N"/>
</dbReference>
<dbReference type="PROSITE" id="PS51786">
    <property type="entry name" value="LON_PROTEOLYTIC"/>
    <property type="match status" value="1"/>
</dbReference>
<comment type="similarity">
    <text evidence="9 10 13 14">Belongs to the peptidase S16 family.</text>
</comment>
<dbReference type="SMART" id="SM00382">
    <property type="entry name" value="AAA"/>
    <property type="match status" value="1"/>
</dbReference>
<feature type="active site" evidence="9 11">
    <location>
        <position position="752"/>
    </location>
</feature>
<reference evidence="18" key="1">
    <citation type="submission" date="2017-04" db="EMBL/GenBank/DDBJ databases">
        <authorList>
            <person name="Varghese N."/>
            <person name="Submissions S."/>
        </authorList>
    </citation>
    <scope>NUCLEOTIDE SEQUENCE [LARGE SCALE GENOMIC DNA]</scope>
    <source>
        <strain evidence="18">RKEM611</strain>
    </source>
</reference>
<dbReference type="SUPFAM" id="SSF52540">
    <property type="entry name" value="P-loop containing nucleoside triphosphate hydrolases"/>
    <property type="match status" value="1"/>
</dbReference>
<dbReference type="GO" id="GO:0016887">
    <property type="term" value="F:ATP hydrolysis activity"/>
    <property type="evidence" value="ECO:0007669"/>
    <property type="project" value="UniProtKB-UniRule"/>
</dbReference>
<dbReference type="InterPro" id="IPR015947">
    <property type="entry name" value="PUA-like_sf"/>
</dbReference>
<feature type="domain" description="Lon proteolytic" evidence="15">
    <location>
        <begin position="622"/>
        <end position="803"/>
    </location>
</feature>
<dbReference type="SMART" id="SM00464">
    <property type="entry name" value="LON"/>
    <property type="match status" value="1"/>
</dbReference>
<dbReference type="GO" id="GO:0004252">
    <property type="term" value="F:serine-type endopeptidase activity"/>
    <property type="evidence" value="ECO:0007669"/>
    <property type="project" value="UniProtKB-UniRule"/>
</dbReference>
<name>A0A1Y6BZP0_9BACT</name>
<evidence type="ECO:0000313" key="17">
    <source>
        <dbReference type="EMBL" id="SMF38203.1"/>
    </source>
</evidence>
<feature type="active site" evidence="9 11">
    <location>
        <position position="709"/>
    </location>
</feature>
<evidence type="ECO:0000256" key="8">
    <source>
        <dbReference type="ARBA" id="ARBA00023016"/>
    </source>
</evidence>
<gene>
    <name evidence="9" type="primary">lon</name>
    <name evidence="17" type="ORF">SAMN06296036_111142</name>
</gene>
<comment type="induction">
    <text evidence="9">By heat shock.</text>
</comment>
<keyword evidence="2 9" id="KW-0963">Cytoplasm</keyword>
<dbReference type="RefSeq" id="WP_132320011.1">
    <property type="nucleotide sequence ID" value="NZ_FWZT01000011.1"/>
</dbReference>
<dbReference type="PANTHER" id="PTHR10046">
    <property type="entry name" value="ATP DEPENDENT LON PROTEASE FAMILY MEMBER"/>
    <property type="match status" value="1"/>
</dbReference>
<keyword evidence="6 9" id="KW-0720">Serine protease</keyword>
<evidence type="ECO:0000256" key="2">
    <source>
        <dbReference type="ARBA" id="ARBA00022490"/>
    </source>
</evidence>
<dbReference type="GO" id="GO:0006515">
    <property type="term" value="P:protein quality control for misfolded or incompletely synthesized proteins"/>
    <property type="evidence" value="ECO:0007669"/>
    <property type="project" value="UniProtKB-UniRule"/>
</dbReference>
<keyword evidence="7 9" id="KW-0067">ATP-binding</keyword>
<dbReference type="InterPro" id="IPR014721">
    <property type="entry name" value="Ribsml_uS5_D2-typ_fold_subgr"/>
</dbReference>
<proteinExistence type="evidence at transcript level"/>
<keyword evidence="4 9" id="KW-0547">Nucleotide-binding</keyword>
<dbReference type="Pfam" id="PF02190">
    <property type="entry name" value="LON_substr_bdg"/>
    <property type="match status" value="1"/>
</dbReference>
<comment type="subcellular location">
    <subcellularLocation>
        <location evidence="1 9 10">Cytoplasm</location>
    </subcellularLocation>
</comment>
<evidence type="ECO:0000256" key="9">
    <source>
        <dbReference type="HAMAP-Rule" id="MF_01973"/>
    </source>
</evidence>
<dbReference type="InterPro" id="IPR020568">
    <property type="entry name" value="Ribosomal_Su5_D2-typ_SF"/>
</dbReference>
<dbReference type="SUPFAM" id="SSF54211">
    <property type="entry name" value="Ribosomal protein S5 domain 2-like"/>
    <property type="match status" value="1"/>
</dbReference>
<dbReference type="InterPro" id="IPR046336">
    <property type="entry name" value="Lon_prtase_N_sf"/>
</dbReference>
<dbReference type="NCBIfam" id="TIGR00763">
    <property type="entry name" value="lon"/>
    <property type="match status" value="1"/>
</dbReference>
<sequence>MPGDSNTPVSDSPVIRIPLLPLRDILVFPSTVVPLFVGREKSIQALEQAMASNKEILLAAQIKAKTNEPTPDDIYKVGTVSTILQLLRLPDGTVKVLVEGQRRAKIKEYVQTEEFFFVEAEELVEVPSDGVENEALLRTVKMSFDNYVRLNKRIPPEMLLSIASMDDESKLADTLVAHLNNLKLQDKQRLLEEVDPAKRLEELYGYIQSEIEIMRVEKKIRARVKRQMEKTQKEYYLNEQMQAIQKELGDRDDGRNEVSELETQIKKKKMPKEVKERLQKECKKLKQMSPMSAEATVVRNYIDTALSLPWDELSEEIRDTVFAEDVLNKDHFGLYKVKDRILEYLSVRTLVEHMKGPILCLVGPPGVGKTSLARSIASATGREFVRVSLGGVRDEAEIRGHRRTYIGSMPGKVILALKKAGKSNPLILLDEIDKLSQDFRGDPSAALLEVLDPEQNATFMDHYLDLDYDLSKVLFLATANSLHTIPGPLLDRMEVISLAGYTEEEKLSIANQYLVPKQIKDNGLTKQDVQFQPKAVRELIRYYTRESGVRSLEREVAAVLRKVARKHLRKIEEDRKAESGDDTPTKEKLILEDNIIKEKITDKSIAKYLGPRKFRIGLQNSEHEVGLCTGMAWTQVGGDLLVSEVAIIPGKGKLTITGKLGEVMQESAQAALSYVRSRAAFLDIEEDFYTKVDIHIHVPEGAIPKDGPSAGITMATALTSALTMRPVSKDVAMTGEITLRGRVLPIGGLKEKLLAAHRGGIKKVIIPIDNQKDLEDVPKNILKEVTIVPVENVDNVLMHALVWKHPDDNNSVQDELFERLKEVTEAEIGDLAFAH</sequence>
<dbReference type="AlphaFoldDB" id="A0A1Y6BZP0"/>
<dbReference type="FunFam" id="3.30.230.10:FF:000010">
    <property type="entry name" value="Lon protease"/>
    <property type="match status" value="1"/>
</dbReference>
<dbReference type="GO" id="GO:0005524">
    <property type="term" value="F:ATP binding"/>
    <property type="evidence" value="ECO:0007669"/>
    <property type="project" value="UniProtKB-UniRule"/>
</dbReference>
<protein>
    <recommendedName>
        <fullName evidence="9 10">Lon protease</fullName>
        <ecNumber evidence="9 10">3.4.21.53</ecNumber>
    </recommendedName>
    <alternativeName>
        <fullName evidence="9">ATP-dependent protease La</fullName>
    </alternativeName>
</protein>
<comment type="function">
    <text evidence="9">ATP-dependent serine protease that mediates the selective degradation of mutant and abnormal proteins as well as certain short-lived regulatory proteins. Required for cellular homeostasis and for survival from DNA damage and developmental changes induced by stress. Degrades polypeptides processively to yield small peptide fragments that are 5 to 10 amino acids long. Binds to DNA in a double-stranded, site-specific manner.</text>
</comment>
<dbReference type="STRING" id="1513793.SAMN06296036_111142"/>
<evidence type="ECO:0000256" key="7">
    <source>
        <dbReference type="ARBA" id="ARBA00022840"/>
    </source>
</evidence>
<dbReference type="GO" id="GO:0043565">
    <property type="term" value="F:sequence-specific DNA binding"/>
    <property type="evidence" value="ECO:0007669"/>
    <property type="project" value="UniProtKB-UniRule"/>
</dbReference>
<dbReference type="Gene3D" id="1.20.5.5270">
    <property type="match status" value="1"/>
</dbReference>
<dbReference type="Pfam" id="PF05362">
    <property type="entry name" value="Lon_C"/>
    <property type="match status" value="1"/>
</dbReference>
<dbReference type="OrthoDB" id="5409139at2"/>
<dbReference type="GO" id="GO:0034605">
    <property type="term" value="P:cellular response to heat"/>
    <property type="evidence" value="ECO:0007669"/>
    <property type="project" value="UniProtKB-UniRule"/>
</dbReference>
<accession>A0A1Y6BZP0</accession>
<feature type="domain" description="Lon N-terminal" evidence="16">
    <location>
        <begin position="17"/>
        <end position="211"/>
    </location>
</feature>
<evidence type="ECO:0000256" key="5">
    <source>
        <dbReference type="ARBA" id="ARBA00022801"/>
    </source>
</evidence>
<evidence type="ECO:0000256" key="4">
    <source>
        <dbReference type="ARBA" id="ARBA00022741"/>
    </source>
</evidence>
<dbReference type="GO" id="GO:0004176">
    <property type="term" value="F:ATP-dependent peptidase activity"/>
    <property type="evidence" value="ECO:0007669"/>
    <property type="project" value="UniProtKB-UniRule"/>
</dbReference>
<dbReference type="Gene3D" id="3.40.50.300">
    <property type="entry name" value="P-loop containing nucleotide triphosphate hydrolases"/>
    <property type="match status" value="1"/>
</dbReference>
<dbReference type="GO" id="GO:0005737">
    <property type="term" value="C:cytoplasm"/>
    <property type="evidence" value="ECO:0007669"/>
    <property type="project" value="UniProtKB-SubCell"/>
</dbReference>
<dbReference type="PRINTS" id="PR00830">
    <property type="entry name" value="ENDOLAPTASE"/>
</dbReference>
<dbReference type="EC" id="3.4.21.53" evidence="9 10"/>
<keyword evidence="18" id="KW-1185">Reference proteome</keyword>
<feature type="binding site" evidence="9 12">
    <location>
        <begin position="363"/>
        <end position="370"/>
    </location>
    <ligand>
        <name>ATP</name>
        <dbReference type="ChEBI" id="CHEBI:30616"/>
    </ligand>
</feature>
<dbReference type="PROSITE" id="PS51787">
    <property type="entry name" value="LON_N"/>
    <property type="match status" value="1"/>
</dbReference>
<dbReference type="Gene3D" id="3.30.230.10">
    <property type="match status" value="1"/>
</dbReference>
<evidence type="ECO:0000256" key="10">
    <source>
        <dbReference type="PIRNR" id="PIRNR001174"/>
    </source>
</evidence>
<dbReference type="Gene3D" id="1.10.8.60">
    <property type="match status" value="1"/>
</dbReference>
<comment type="subunit">
    <text evidence="9 10">Homohexamer. Organized in a ring with a central cavity.</text>
</comment>
<evidence type="ECO:0000256" key="1">
    <source>
        <dbReference type="ARBA" id="ARBA00004496"/>
    </source>
</evidence>
<dbReference type="NCBIfam" id="NF008053">
    <property type="entry name" value="PRK10787.1"/>
    <property type="match status" value="1"/>
</dbReference>
<dbReference type="EMBL" id="FWZT01000011">
    <property type="protein sequence ID" value="SMF38203.1"/>
    <property type="molecule type" value="Genomic_DNA"/>
</dbReference>
<dbReference type="PROSITE" id="PS01046">
    <property type="entry name" value="LON_SER"/>
    <property type="match status" value="1"/>
</dbReference>
<keyword evidence="8 9" id="KW-0346">Stress response</keyword>
<dbReference type="InterPro" id="IPR003593">
    <property type="entry name" value="AAA+_ATPase"/>
</dbReference>
<dbReference type="InterPro" id="IPR003959">
    <property type="entry name" value="ATPase_AAA_core"/>
</dbReference>
<dbReference type="InterPro" id="IPR004815">
    <property type="entry name" value="Lon_bac/euk-typ"/>
</dbReference>
<organism evidence="17 18">
    <name type="scientific">Pseudobacteriovorax antillogorgiicola</name>
    <dbReference type="NCBI Taxonomy" id="1513793"/>
    <lineage>
        <taxon>Bacteria</taxon>
        <taxon>Pseudomonadati</taxon>
        <taxon>Bdellovibrionota</taxon>
        <taxon>Oligoflexia</taxon>
        <taxon>Oligoflexales</taxon>
        <taxon>Pseudobacteriovoracaceae</taxon>
        <taxon>Pseudobacteriovorax</taxon>
    </lineage>
</organism>
<keyword evidence="3 9" id="KW-0645">Protease</keyword>
<dbReference type="InterPro" id="IPR027065">
    <property type="entry name" value="Lon_Prtase"/>
</dbReference>
<evidence type="ECO:0000256" key="13">
    <source>
        <dbReference type="PROSITE-ProRule" id="PRU01122"/>
    </source>
</evidence>
<dbReference type="Gene3D" id="1.20.58.1480">
    <property type="match status" value="1"/>
</dbReference>
<dbReference type="InterPro" id="IPR027543">
    <property type="entry name" value="Lon_bac"/>
</dbReference>
<evidence type="ECO:0000313" key="18">
    <source>
        <dbReference type="Proteomes" id="UP000192907"/>
    </source>
</evidence>
<evidence type="ECO:0000259" key="16">
    <source>
        <dbReference type="PROSITE" id="PS51787"/>
    </source>
</evidence>
<comment type="catalytic activity">
    <reaction evidence="9 10 13">
        <text>Hydrolysis of proteins in presence of ATP.</text>
        <dbReference type="EC" id="3.4.21.53"/>
    </reaction>
</comment>
<dbReference type="InterPro" id="IPR008268">
    <property type="entry name" value="Peptidase_S16_AS"/>
</dbReference>
<dbReference type="PIRSF" id="PIRSF001174">
    <property type="entry name" value="Lon_proteas"/>
    <property type="match status" value="1"/>
</dbReference>
<evidence type="ECO:0000256" key="12">
    <source>
        <dbReference type="PIRSR" id="PIRSR001174-2"/>
    </source>
</evidence>
<dbReference type="FunFam" id="1.20.5.5270:FF:000002">
    <property type="entry name" value="Lon protease homolog"/>
    <property type="match status" value="1"/>
</dbReference>
<dbReference type="Gene3D" id="2.30.130.40">
    <property type="entry name" value="LON domain-like"/>
    <property type="match status" value="1"/>
</dbReference>
<dbReference type="FunFam" id="3.40.50.300:FF:000382">
    <property type="entry name" value="Lon protease homolog 2, peroxisomal"/>
    <property type="match status" value="1"/>
</dbReference>
<evidence type="ECO:0000256" key="14">
    <source>
        <dbReference type="RuleBase" id="RU000591"/>
    </source>
</evidence>
<dbReference type="HAMAP" id="MF_01973">
    <property type="entry name" value="lon_bact"/>
    <property type="match status" value="1"/>
</dbReference>
<dbReference type="InterPro" id="IPR054594">
    <property type="entry name" value="Lon_lid"/>
</dbReference>
<dbReference type="Pfam" id="PF00004">
    <property type="entry name" value="AAA"/>
    <property type="match status" value="1"/>
</dbReference>
<evidence type="ECO:0000256" key="6">
    <source>
        <dbReference type="ARBA" id="ARBA00022825"/>
    </source>
</evidence>
<dbReference type="InterPro" id="IPR027417">
    <property type="entry name" value="P-loop_NTPase"/>
</dbReference>
<dbReference type="Pfam" id="PF22667">
    <property type="entry name" value="Lon_lid"/>
    <property type="match status" value="1"/>
</dbReference>
<evidence type="ECO:0000256" key="11">
    <source>
        <dbReference type="PIRSR" id="PIRSR001174-1"/>
    </source>
</evidence>
<evidence type="ECO:0000256" key="3">
    <source>
        <dbReference type="ARBA" id="ARBA00022670"/>
    </source>
</evidence>
<dbReference type="Proteomes" id="UP000192907">
    <property type="component" value="Unassembled WGS sequence"/>
</dbReference>
<dbReference type="SUPFAM" id="SSF88697">
    <property type="entry name" value="PUA domain-like"/>
    <property type="match status" value="1"/>
</dbReference>
<evidence type="ECO:0000259" key="15">
    <source>
        <dbReference type="PROSITE" id="PS51786"/>
    </source>
</evidence>
<dbReference type="InterPro" id="IPR008269">
    <property type="entry name" value="Lon_proteolytic"/>
</dbReference>
<keyword evidence="5 9" id="KW-0378">Hydrolase</keyword>
<dbReference type="CDD" id="cd19500">
    <property type="entry name" value="RecA-like_Lon"/>
    <property type="match status" value="1"/>
</dbReference>